<organism evidence="3 4">
    <name type="scientific">Microbacterium hatanonis</name>
    <dbReference type="NCBI Taxonomy" id="404366"/>
    <lineage>
        <taxon>Bacteria</taxon>
        <taxon>Bacillati</taxon>
        <taxon>Actinomycetota</taxon>
        <taxon>Actinomycetes</taxon>
        <taxon>Micrococcales</taxon>
        <taxon>Microbacteriaceae</taxon>
        <taxon>Microbacterium</taxon>
    </lineage>
</organism>
<dbReference type="AlphaFoldDB" id="A0A5C8HX33"/>
<dbReference type="SUPFAM" id="SSF48179">
    <property type="entry name" value="6-phosphogluconate dehydrogenase C-terminal domain-like"/>
    <property type="match status" value="1"/>
</dbReference>
<name>A0A5C8HX33_9MICO</name>
<accession>A0A5C8HX33</accession>
<reference evidence="3 4" key="1">
    <citation type="submission" date="2019-08" db="EMBL/GenBank/DDBJ databases">
        <authorList>
            <person name="Dong K."/>
        </authorList>
    </citation>
    <scope>NUCLEOTIDE SEQUENCE [LARGE SCALE GENOMIC DNA]</scope>
    <source>
        <strain evidence="3 4">JCM14558</strain>
    </source>
</reference>
<evidence type="ECO:0000259" key="2">
    <source>
        <dbReference type="Pfam" id="PF09130"/>
    </source>
</evidence>
<dbReference type="RefSeq" id="WP_147895013.1">
    <property type="nucleotide sequence ID" value="NZ_BAAANR010000001.1"/>
</dbReference>
<evidence type="ECO:0000259" key="1">
    <source>
        <dbReference type="Pfam" id="PF03446"/>
    </source>
</evidence>
<dbReference type="InterPro" id="IPR015814">
    <property type="entry name" value="Pgluconate_DH_NAD-bd_C"/>
</dbReference>
<gene>
    <name evidence="3" type="ORF">FVP77_13050</name>
</gene>
<evidence type="ECO:0000313" key="3">
    <source>
        <dbReference type="EMBL" id="TXK09812.1"/>
    </source>
</evidence>
<feature type="domain" description="6-phosphogluconate dehydrogenase NADP-binding" evidence="1">
    <location>
        <begin position="3"/>
        <end position="128"/>
    </location>
</feature>
<dbReference type="InterPro" id="IPR008927">
    <property type="entry name" value="6-PGluconate_DH-like_C_sf"/>
</dbReference>
<dbReference type="InterPro" id="IPR013328">
    <property type="entry name" value="6PGD_dom2"/>
</dbReference>
<dbReference type="GO" id="GO:0050661">
    <property type="term" value="F:NADP binding"/>
    <property type="evidence" value="ECO:0007669"/>
    <property type="project" value="InterPro"/>
</dbReference>
<protein>
    <submittedName>
        <fullName evidence="3">NAD(P)-dependent oxidoreductase</fullName>
    </submittedName>
</protein>
<proteinExistence type="predicted"/>
<comment type="caution">
    <text evidence="3">The sequence shown here is derived from an EMBL/GenBank/DDBJ whole genome shotgun (WGS) entry which is preliminary data.</text>
</comment>
<dbReference type="Pfam" id="PF03446">
    <property type="entry name" value="NAD_binding_2"/>
    <property type="match status" value="1"/>
</dbReference>
<keyword evidence="4" id="KW-1185">Reference proteome</keyword>
<dbReference type="Gene3D" id="3.40.50.720">
    <property type="entry name" value="NAD(P)-binding Rossmann-like Domain"/>
    <property type="match status" value="1"/>
</dbReference>
<dbReference type="InterPro" id="IPR036291">
    <property type="entry name" value="NAD(P)-bd_dom_sf"/>
</dbReference>
<dbReference type="Proteomes" id="UP000321034">
    <property type="component" value="Unassembled WGS sequence"/>
</dbReference>
<evidence type="ECO:0000313" key="4">
    <source>
        <dbReference type="Proteomes" id="UP000321034"/>
    </source>
</evidence>
<sequence>MTRIAVIGLGEAGSLYAGGFREAGARVRGYDLRPRLADGGQVDRLADAIEGAEIVVSLVGAAASLEVADEALPLLEPSAIFADFNTSSPDLKHRIAAIGAARDVDVVDVAVLAPVPREVERTPLLASGHGAERLAELLRPLGAPVVVLDQPAGAAARMKLLRSVFTKGLATLMIETLGAARAAGAEDWVRGQIASELGDQGPALLDRFVAGTYQHAERREHEVRDVLAALEETEQPSDMTRGTLAWFQRILAERPA</sequence>
<dbReference type="EMBL" id="VRSV01000002">
    <property type="protein sequence ID" value="TXK09812.1"/>
    <property type="molecule type" value="Genomic_DNA"/>
</dbReference>
<dbReference type="InterPro" id="IPR006115">
    <property type="entry name" value="6PGDH_NADP-bd"/>
</dbReference>
<dbReference type="OrthoDB" id="943692at2"/>
<dbReference type="Pfam" id="PF09130">
    <property type="entry name" value="DUF1932"/>
    <property type="match status" value="1"/>
</dbReference>
<feature type="domain" description="Phosphogluconate dehydrogenase NAD-binding putative C-terminal" evidence="2">
    <location>
        <begin position="180"/>
        <end position="250"/>
    </location>
</feature>
<dbReference type="SUPFAM" id="SSF51735">
    <property type="entry name" value="NAD(P)-binding Rossmann-fold domains"/>
    <property type="match status" value="1"/>
</dbReference>
<dbReference type="Gene3D" id="1.10.1040.10">
    <property type="entry name" value="N-(1-d-carboxylethyl)-l-norvaline Dehydrogenase, domain 2"/>
    <property type="match status" value="1"/>
</dbReference>